<gene>
    <name evidence="4" type="ORF">ACFO9E_15050</name>
</gene>
<evidence type="ECO:0000313" key="4">
    <source>
        <dbReference type="EMBL" id="MFC4609123.1"/>
    </source>
</evidence>
<feature type="DNA-binding region" description="H-T-H motif" evidence="2">
    <location>
        <begin position="28"/>
        <end position="47"/>
    </location>
</feature>
<dbReference type="Pfam" id="PF00440">
    <property type="entry name" value="TetR_N"/>
    <property type="match status" value="1"/>
</dbReference>
<evidence type="ECO:0000256" key="2">
    <source>
        <dbReference type="PROSITE-ProRule" id="PRU00335"/>
    </source>
</evidence>
<keyword evidence="1 2" id="KW-0238">DNA-binding</keyword>
<dbReference type="InterPro" id="IPR001647">
    <property type="entry name" value="HTH_TetR"/>
</dbReference>
<dbReference type="Pfam" id="PF17940">
    <property type="entry name" value="TetR_C_31"/>
    <property type="match status" value="1"/>
</dbReference>
<dbReference type="PROSITE" id="PS50977">
    <property type="entry name" value="HTH_TETR_2"/>
    <property type="match status" value="1"/>
</dbReference>
<proteinExistence type="predicted"/>
<dbReference type="RefSeq" id="WP_381195483.1">
    <property type="nucleotide sequence ID" value="NZ_JBHSFE010000011.1"/>
</dbReference>
<comment type="caution">
    <text evidence="4">The sequence shown here is derived from an EMBL/GenBank/DDBJ whole genome shotgun (WGS) entry which is preliminary data.</text>
</comment>
<keyword evidence="5" id="KW-1185">Reference proteome</keyword>
<dbReference type="Gene3D" id="1.10.357.10">
    <property type="entry name" value="Tetracycline Repressor, domain 2"/>
    <property type="match status" value="1"/>
</dbReference>
<reference evidence="5" key="1">
    <citation type="journal article" date="2019" name="Int. J. Syst. Evol. Microbiol.">
        <title>The Global Catalogue of Microorganisms (GCM) 10K type strain sequencing project: providing services to taxonomists for standard genome sequencing and annotation.</title>
        <authorList>
            <consortium name="The Broad Institute Genomics Platform"/>
            <consortium name="The Broad Institute Genome Sequencing Center for Infectious Disease"/>
            <person name="Wu L."/>
            <person name="Ma J."/>
        </authorList>
    </citation>
    <scope>NUCLEOTIDE SEQUENCE [LARGE SCALE GENOMIC DNA]</scope>
    <source>
        <strain evidence="5">CGMCC 4.7139</strain>
    </source>
</reference>
<accession>A0ABV9G4A2</accession>
<dbReference type="PANTHER" id="PTHR30055:SF231">
    <property type="entry name" value="TRANSCRIPTIONAL REGULATORY PROTEIN (PROBABLY DEOR-FAMILY)-RELATED"/>
    <property type="match status" value="1"/>
</dbReference>
<organism evidence="4 5">
    <name type="scientific">Streptomyces maoxianensis</name>
    <dbReference type="NCBI Taxonomy" id="1459942"/>
    <lineage>
        <taxon>Bacteria</taxon>
        <taxon>Bacillati</taxon>
        <taxon>Actinomycetota</taxon>
        <taxon>Actinomycetes</taxon>
        <taxon>Kitasatosporales</taxon>
        <taxon>Streptomycetaceae</taxon>
        <taxon>Streptomyces</taxon>
    </lineage>
</organism>
<sequence length="190" mass="20913">MRQNLARRAALIDAAIEVLAREGARGLTFRAVDAEAEVPNGTASNYFANRDDLLTQAGGRIYERMRPDEATMAAMFEGPPTRARTAELVRDVVERVTAFRTGYLALLELRLEATRRPALRAVLTERVREDIENNVTSHLAAGLPGDADAVKMIYLAANWLVVERLTLPGVFAQEEAGDLIAALVERLLPE</sequence>
<dbReference type="EMBL" id="JBHSFE010000011">
    <property type="protein sequence ID" value="MFC4609123.1"/>
    <property type="molecule type" value="Genomic_DNA"/>
</dbReference>
<evidence type="ECO:0000259" key="3">
    <source>
        <dbReference type="PROSITE" id="PS50977"/>
    </source>
</evidence>
<dbReference type="InterPro" id="IPR009057">
    <property type="entry name" value="Homeodomain-like_sf"/>
</dbReference>
<dbReference type="Proteomes" id="UP001595993">
    <property type="component" value="Unassembled WGS sequence"/>
</dbReference>
<dbReference type="InterPro" id="IPR041583">
    <property type="entry name" value="TetR_C_31"/>
</dbReference>
<dbReference type="InterPro" id="IPR050109">
    <property type="entry name" value="HTH-type_TetR-like_transc_reg"/>
</dbReference>
<dbReference type="SUPFAM" id="SSF46689">
    <property type="entry name" value="Homeodomain-like"/>
    <property type="match status" value="1"/>
</dbReference>
<evidence type="ECO:0000313" key="5">
    <source>
        <dbReference type="Proteomes" id="UP001595993"/>
    </source>
</evidence>
<dbReference type="PANTHER" id="PTHR30055">
    <property type="entry name" value="HTH-TYPE TRANSCRIPTIONAL REGULATOR RUTR"/>
    <property type="match status" value="1"/>
</dbReference>
<evidence type="ECO:0000256" key="1">
    <source>
        <dbReference type="ARBA" id="ARBA00023125"/>
    </source>
</evidence>
<feature type="domain" description="HTH tetR-type" evidence="3">
    <location>
        <begin position="5"/>
        <end position="65"/>
    </location>
</feature>
<name>A0ABV9G4A2_9ACTN</name>
<protein>
    <submittedName>
        <fullName evidence="4">TetR/AcrR family transcriptional regulator</fullName>
    </submittedName>
</protein>